<dbReference type="PROSITE" id="PS50157">
    <property type="entry name" value="ZINC_FINGER_C2H2_2"/>
    <property type="match status" value="2"/>
</dbReference>
<feature type="domain" description="C2H2-type" evidence="6">
    <location>
        <begin position="386"/>
        <end position="409"/>
    </location>
</feature>
<accession>A0A4Y2T563</accession>
<keyword evidence="4" id="KW-0862">Zinc</keyword>
<evidence type="ECO:0000256" key="5">
    <source>
        <dbReference type="PROSITE-ProRule" id="PRU00042"/>
    </source>
</evidence>
<keyword evidence="3 5" id="KW-0863">Zinc-finger</keyword>
<comment type="caution">
    <text evidence="7">The sequence shown here is derived from an EMBL/GenBank/DDBJ whole genome shotgun (WGS) entry which is preliminary data.</text>
</comment>
<dbReference type="PROSITE" id="PS00028">
    <property type="entry name" value="ZINC_FINGER_C2H2_1"/>
    <property type="match status" value="3"/>
</dbReference>
<dbReference type="AlphaFoldDB" id="A0A4Y2T563"/>
<protein>
    <recommendedName>
        <fullName evidence="6">C2H2-type domain-containing protein</fullName>
    </recommendedName>
</protein>
<keyword evidence="2" id="KW-0677">Repeat</keyword>
<evidence type="ECO:0000259" key="6">
    <source>
        <dbReference type="PROSITE" id="PS50157"/>
    </source>
</evidence>
<keyword evidence="1" id="KW-0479">Metal-binding</keyword>
<proteinExistence type="predicted"/>
<evidence type="ECO:0000256" key="4">
    <source>
        <dbReference type="ARBA" id="ARBA00022833"/>
    </source>
</evidence>
<evidence type="ECO:0000256" key="3">
    <source>
        <dbReference type="ARBA" id="ARBA00022771"/>
    </source>
</evidence>
<dbReference type="PANTHER" id="PTHR24379">
    <property type="entry name" value="KRAB AND ZINC FINGER DOMAIN-CONTAINING"/>
    <property type="match status" value="1"/>
</dbReference>
<dbReference type="InterPro" id="IPR013087">
    <property type="entry name" value="Znf_C2H2_type"/>
</dbReference>
<reference evidence="7 8" key="1">
    <citation type="journal article" date="2019" name="Sci. Rep.">
        <title>Orb-weaving spider Araneus ventricosus genome elucidates the spidroin gene catalogue.</title>
        <authorList>
            <person name="Kono N."/>
            <person name="Nakamura H."/>
            <person name="Ohtoshi R."/>
            <person name="Moran D.A.P."/>
            <person name="Shinohara A."/>
            <person name="Yoshida Y."/>
            <person name="Fujiwara M."/>
            <person name="Mori M."/>
            <person name="Tomita M."/>
            <person name="Arakawa K."/>
        </authorList>
    </citation>
    <scope>NUCLEOTIDE SEQUENCE [LARGE SCALE GENOMIC DNA]</scope>
</reference>
<evidence type="ECO:0000256" key="1">
    <source>
        <dbReference type="ARBA" id="ARBA00022723"/>
    </source>
</evidence>
<evidence type="ECO:0000313" key="8">
    <source>
        <dbReference type="Proteomes" id="UP000499080"/>
    </source>
</evidence>
<dbReference type="GO" id="GO:0008270">
    <property type="term" value="F:zinc ion binding"/>
    <property type="evidence" value="ECO:0007669"/>
    <property type="project" value="UniProtKB-KW"/>
</dbReference>
<dbReference type="SMART" id="SM00355">
    <property type="entry name" value="ZnF_C2H2"/>
    <property type="match status" value="5"/>
</dbReference>
<feature type="domain" description="C2H2-type" evidence="6">
    <location>
        <begin position="554"/>
        <end position="577"/>
    </location>
</feature>
<dbReference type="EMBL" id="BGPR01025584">
    <property type="protein sequence ID" value="GBN94616.1"/>
    <property type="molecule type" value="Genomic_DNA"/>
</dbReference>
<name>A0A4Y2T563_ARAVE</name>
<dbReference type="Gene3D" id="3.30.160.60">
    <property type="entry name" value="Classic Zinc Finger"/>
    <property type="match status" value="1"/>
</dbReference>
<dbReference type="Proteomes" id="UP000499080">
    <property type="component" value="Unassembled WGS sequence"/>
</dbReference>
<sequence>MSSNTCDCSKDSSSNIAACSSPICHRTRAQVAKRQQSQLLAVSSSSSGDPSDVYEIISATNTGSPNIEMDTTLIPSIASSEDSSLTPTCDSQPNFSIGECPLIVNDALIISVMLNEIVDITCTDPSAQHCVKRNSQSPQVTCQPLNVTTDDEICISDEIERFANEMIKSIIDEKLEVKTCVIVSPANLSIENSPIQFILNSSNENDPAGENCEIECRLEEIVHNLVISYEINESKVPDLVSAANVSTDEYNPSSETLQNVETVDPPENDFSENVSFLEIIDSEPDDEVSNHNNAEQISPSLPNFSLEIDFKSSRIPPIIKNENEMEDLESHVPRDLYPSQQSSGLPDSDEIGIVQFVTKNQSSLTICSLLPHERACRPTTSTVEVFSCEYCEKKFTSESMAHAHIFDLHIDMDLKMPSFQVQQSLTFVRNYPDPGCSSCSIGFLTLHLLSQHCLTVHSSDKFACAVCNSDFISLNDFYTHRCCDTSPPSKPFKCEVCEEAFESSQSRASHECVLPKAPTVVTSPDEIHSAVLLPLIVDPTDVADTSVPSKLPLFPCMFCEESFTTEDILAQHIAQIHLSFDLFPYSRKCQSNKKFFSFCKTMFASSASRLAHSCTNSQNEICSSMIQVPTDLEQEIQPVNISINQNSNSRSNTDDIVPTGNHSGVNLIPLSTSAVGLLSSNQDRPLTSTSALRSWKCTLTGCQIIKKSKKALSVHRFREHKIPFPKRNPPSSSRVSQVLQNSQTVQPPQAQDPVLPAIPISPAVQPSCPTLLCRSGDTLHLLFPIFNPTDCTEENCVFKSRGKTWHSIKCSLLRHLQTAHHLSNLITVHWCATCASRIKQPKKHQCLAPGVMVNIKIDGAFPCTENGCTDEFPSEFEFEFGFVAQEP</sequence>
<keyword evidence="8" id="KW-1185">Reference proteome</keyword>
<dbReference type="OrthoDB" id="3069995at2759"/>
<gene>
    <name evidence="7" type="ORF">AVEN_28278_1</name>
</gene>
<organism evidence="7 8">
    <name type="scientific">Araneus ventricosus</name>
    <name type="common">Orbweaver spider</name>
    <name type="synonym">Epeira ventricosa</name>
    <dbReference type="NCBI Taxonomy" id="182803"/>
    <lineage>
        <taxon>Eukaryota</taxon>
        <taxon>Metazoa</taxon>
        <taxon>Ecdysozoa</taxon>
        <taxon>Arthropoda</taxon>
        <taxon>Chelicerata</taxon>
        <taxon>Arachnida</taxon>
        <taxon>Araneae</taxon>
        <taxon>Araneomorphae</taxon>
        <taxon>Entelegynae</taxon>
        <taxon>Araneoidea</taxon>
        <taxon>Araneidae</taxon>
        <taxon>Araneus</taxon>
    </lineage>
</organism>
<evidence type="ECO:0000256" key="2">
    <source>
        <dbReference type="ARBA" id="ARBA00022737"/>
    </source>
</evidence>
<dbReference type="PANTHER" id="PTHR24379:SF121">
    <property type="entry name" value="C2H2-TYPE DOMAIN-CONTAINING PROTEIN"/>
    <property type="match status" value="1"/>
</dbReference>
<evidence type="ECO:0000313" key="7">
    <source>
        <dbReference type="EMBL" id="GBN94616.1"/>
    </source>
</evidence>